<dbReference type="InParanoid" id="A0A0G4FBP5"/>
<keyword evidence="4" id="KW-1185">Reference proteome</keyword>
<feature type="signal peptide" evidence="2">
    <location>
        <begin position="1"/>
        <end position="21"/>
    </location>
</feature>
<name>A0A0G4FBP5_VITBC</name>
<dbReference type="EMBL" id="CDMY01000400">
    <property type="protein sequence ID" value="CEM10049.1"/>
    <property type="molecule type" value="Genomic_DNA"/>
</dbReference>
<accession>A0A0G4FBP5</accession>
<evidence type="ECO:0000313" key="4">
    <source>
        <dbReference type="Proteomes" id="UP000041254"/>
    </source>
</evidence>
<dbReference type="Proteomes" id="UP000041254">
    <property type="component" value="Unassembled WGS sequence"/>
</dbReference>
<keyword evidence="2" id="KW-0732">Signal</keyword>
<dbReference type="AlphaFoldDB" id="A0A0G4FBP5"/>
<sequence>MAVFSRLTLLVLASVLVGSMAKECVTDSDCPSGEVCWVADDDTRSCKTEGIDLPGWLIAIIVLVIVLPICGVVALIIACCTCCAARKPAPRVVMIQSRPMYVPSQPAPIPACV</sequence>
<reference evidence="3 4" key="1">
    <citation type="submission" date="2014-11" db="EMBL/GenBank/DDBJ databases">
        <authorList>
            <person name="Zhu J."/>
            <person name="Qi W."/>
            <person name="Song R."/>
        </authorList>
    </citation>
    <scope>NUCLEOTIDE SEQUENCE [LARGE SCALE GENOMIC DNA]</scope>
</reference>
<proteinExistence type="predicted"/>
<keyword evidence="1" id="KW-1133">Transmembrane helix</keyword>
<feature type="chain" id="PRO_5005188371" evidence="2">
    <location>
        <begin position="22"/>
        <end position="113"/>
    </location>
</feature>
<evidence type="ECO:0000313" key="3">
    <source>
        <dbReference type="EMBL" id="CEM10049.1"/>
    </source>
</evidence>
<feature type="transmembrane region" description="Helical" evidence="1">
    <location>
        <begin position="56"/>
        <end position="85"/>
    </location>
</feature>
<evidence type="ECO:0000256" key="1">
    <source>
        <dbReference type="SAM" id="Phobius"/>
    </source>
</evidence>
<keyword evidence="1" id="KW-0812">Transmembrane</keyword>
<keyword evidence="1" id="KW-0472">Membrane</keyword>
<organism evidence="3 4">
    <name type="scientific">Vitrella brassicaformis (strain CCMP3155)</name>
    <dbReference type="NCBI Taxonomy" id="1169540"/>
    <lineage>
        <taxon>Eukaryota</taxon>
        <taxon>Sar</taxon>
        <taxon>Alveolata</taxon>
        <taxon>Colpodellida</taxon>
        <taxon>Vitrellaceae</taxon>
        <taxon>Vitrella</taxon>
    </lineage>
</organism>
<dbReference type="VEuPathDB" id="CryptoDB:Vbra_14842"/>
<gene>
    <name evidence="3" type="ORF">Vbra_14842</name>
</gene>
<evidence type="ECO:0000256" key="2">
    <source>
        <dbReference type="SAM" id="SignalP"/>
    </source>
</evidence>
<protein>
    <submittedName>
        <fullName evidence="3">Uncharacterized protein</fullName>
    </submittedName>
</protein>